<evidence type="ECO:0000256" key="1">
    <source>
        <dbReference type="ARBA" id="ARBA00022999"/>
    </source>
</evidence>
<dbReference type="GO" id="GO:0007165">
    <property type="term" value="P:signal transduction"/>
    <property type="evidence" value="ECO:0007669"/>
    <property type="project" value="InterPro"/>
</dbReference>
<evidence type="ECO:0000256" key="2">
    <source>
        <dbReference type="SAM" id="MobiDB-lite"/>
    </source>
</evidence>
<dbReference type="Proteomes" id="UP000515152">
    <property type="component" value="Chromosome 15"/>
</dbReference>
<gene>
    <name evidence="5" type="primary">LOC116223753</name>
</gene>
<sequence length="214" mass="24896">MAMLICNALKEEKKILNMAIKTEENAGSAQNNSMGGKHRELDKKVSKLRKMVQDAEINIKSLEDLQDEHDFKKNTLQSRDQEPNGLKDQEHKREELLIKEMFIRLNMKREQVVHQVAEALKMTDHIQFSLTTEELPEWKRRQQVACIGGPPNTCLDQLQSWFTSVAESLKQVQLQLRKLQELVQKYTYENDPINQGVNSLEERAMVQLKNVIVR</sequence>
<evidence type="ECO:0000313" key="5">
    <source>
        <dbReference type="RefSeq" id="XP_031437465.1"/>
    </source>
</evidence>
<organism evidence="4 5">
    <name type="scientific">Clupea harengus</name>
    <name type="common">Atlantic herring</name>
    <dbReference type="NCBI Taxonomy" id="7950"/>
    <lineage>
        <taxon>Eukaryota</taxon>
        <taxon>Metazoa</taxon>
        <taxon>Chordata</taxon>
        <taxon>Craniata</taxon>
        <taxon>Vertebrata</taxon>
        <taxon>Euteleostomi</taxon>
        <taxon>Actinopterygii</taxon>
        <taxon>Neopterygii</taxon>
        <taxon>Teleostei</taxon>
        <taxon>Clupei</taxon>
        <taxon>Clupeiformes</taxon>
        <taxon>Clupeoidei</taxon>
        <taxon>Clupeidae</taxon>
        <taxon>Clupea</taxon>
    </lineage>
</organism>
<dbReference type="InterPro" id="IPR015988">
    <property type="entry name" value="STAT_TF_CC"/>
</dbReference>
<dbReference type="SUPFAM" id="SSF47655">
    <property type="entry name" value="STAT"/>
    <property type="match status" value="1"/>
</dbReference>
<dbReference type="PANTHER" id="PTHR11801">
    <property type="entry name" value="SIGNAL TRANSDUCER AND ACTIVATOR OF TRANSCRIPTION"/>
    <property type="match status" value="1"/>
</dbReference>
<evidence type="ECO:0000259" key="3">
    <source>
        <dbReference type="Pfam" id="PF01017"/>
    </source>
</evidence>
<reference evidence="5" key="1">
    <citation type="submission" date="2025-08" db="UniProtKB">
        <authorList>
            <consortium name="RefSeq"/>
        </authorList>
    </citation>
    <scope>IDENTIFICATION</scope>
</reference>
<proteinExistence type="predicted"/>
<dbReference type="GO" id="GO:0003700">
    <property type="term" value="F:DNA-binding transcription factor activity"/>
    <property type="evidence" value="ECO:0007669"/>
    <property type="project" value="InterPro"/>
</dbReference>
<accession>A0A6P8GRN2</accession>
<dbReference type="AlphaFoldDB" id="A0A6P8GRN2"/>
<dbReference type="Gene3D" id="1.20.1050.20">
    <property type="entry name" value="STAT transcription factor, all-alpha domain"/>
    <property type="match status" value="1"/>
</dbReference>
<dbReference type="OrthoDB" id="19300at2759"/>
<keyword evidence="4" id="KW-1185">Reference proteome</keyword>
<dbReference type="RefSeq" id="XP_031437465.1">
    <property type="nucleotide sequence ID" value="XM_031581605.2"/>
</dbReference>
<dbReference type="InterPro" id="IPR001217">
    <property type="entry name" value="STAT"/>
</dbReference>
<dbReference type="GeneID" id="116223753"/>
<evidence type="ECO:0000313" key="4">
    <source>
        <dbReference type="Proteomes" id="UP000515152"/>
    </source>
</evidence>
<feature type="region of interest" description="Disordered" evidence="2">
    <location>
        <begin position="72"/>
        <end position="91"/>
    </location>
</feature>
<dbReference type="KEGG" id="char:116223753"/>
<keyword evidence="1" id="KW-0727">SH2 domain</keyword>
<dbReference type="FunFam" id="1.20.1050.20:FF:000001">
    <property type="entry name" value="Signal transducer and activator of transcription"/>
    <property type="match status" value="1"/>
</dbReference>
<name>A0A6P8GRN2_CLUHA</name>
<feature type="domain" description="STAT transcription factor all-alpha" evidence="3">
    <location>
        <begin position="43"/>
        <end position="204"/>
    </location>
</feature>
<dbReference type="Pfam" id="PF01017">
    <property type="entry name" value="STAT_alpha"/>
    <property type="match status" value="1"/>
</dbReference>
<protein>
    <submittedName>
        <fullName evidence="5">Signal transducer and activator of transcription 1-like</fullName>
    </submittedName>
</protein>
<dbReference type="InterPro" id="IPR013800">
    <property type="entry name" value="STAT_TF_alpha"/>
</dbReference>